<evidence type="ECO:0000313" key="3">
    <source>
        <dbReference type="EMBL" id="CAE0840826.1"/>
    </source>
</evidence>
<feature type="coiled-coil region" evidence="1">
    <location>
        <begin position="265"/>
        <end position="299"/>
    </location>
</feature>
<accession>A0A7S4GLV1</accession>
<evidence type="ECO:0000256" key="1">
    <source>
        <dbReference type="SAM" id="Coils"/>
    </source>
</evidence>
<organism evidence="3">
    <name type="scientific">Eutreptiella gymnastica</name>
    <dbReference type="NCBI Taxonomy" id="73025"/>
    <lineage>
        <taxon>Eukaryota</taxon>
        <taxon>Discoba</taxon>
        <taxon>Euglenozoa</taxon>
        <taxon>Euglenida</taxon>
        <taxon>Spirocuta</taxon>
        <taxon>Euglenophyceae</taxon>
        <taxon>Eutreptiales</taxon>
        <taxon>Eutreptiaceae</taxon>
        <taxon>Eutreptiella</taxon>
    </lineage>
</organism>
<name>A0A7S4GLV1_9EUGL</name>
<protein>
    <submittedName>
        <fullName evidence="3">Uncharacterized protein</fullName>
    </submittedName>
</protein>
<proteinExistence type="predicted"/>
<feature type="compositionally biased region" description="Basic and acidic residues" evidence="2">
    <location>
        <begin position="469"/>
        <end position="479"/>
    </location>
</feature>
<keyword evidence="1" id="KW-0175">Coiled coil</keyword>
<feature type="region of interest" description="Disordered" evidence="2">
    <location>
        <begin position="469"/>
        <end position="494"/>
    </location>
</feature>
<sequence length="514" mass="57347">MPTFYGSLTRSTSEPYHKGAYRTDRYLSAGTQPSSLYGDLDSRANGSRHVRHLSANDPVVTDAFASGQARVYADRVEIDADDLYPSASARAQSSIDAISARARRFEPQNPTYRSPNKGRRLSADILRRMSADDKGTPPSRGYSSFTANEGAVDTGTPPNRGYVSRAANEDAVIHAYSDRVEVEVPRPRYSPRNDRSAEEYGRRHKYSVPEGGYKFTEDAAECHAPTVDRGVRYGQRGQKQYAISDMKGRVREVKEKEVKEKAKDKDEDQHTIAGLKNTISRLQQKVTLLEDERANLVQGGTRAHDDTLALRKENARLTRLLDDERAASRQHEQTESKIKSLEDLVALQRKLLAGKDEEIRNLSHLAAAHKEQIAVLGAQMNSKEINEVLAENFDIRTIDVETLEPQSKQRVLELIRGDVYPVTESSPFQSYHEAPQKEKIVVENIGTAYNLDAADGVLDGKFKGIEIEAKPKGRTKPDKPISYAGGGGKDGTAELRRQLIKARKEREALNKNKK</sequence>
<dbReference type="AlphaFoldDB" id="A0A7S4GLV1"/>
<gene>
    <name evidence="3" type="ORF">EGYM00163_LOCUS51490</name>
</gene>
<evidence type="ECO:0000256" key="2">
    <source>
        <dbReference type="SAM" id="MobiDB-lite"/>
    </source>
</evidence>
<reference evidence="3" key="1">
    <citation type="submission" date="2021-01" db="EMBL/GenBank/DDBJ databases">
        <authorList>
            <person name="Corre E."/>
            <person name="Pelletier E."/>
            <person name="Niang G."/>
            <person name="Scheremetjew M."/>
            <person name="Finn R."/>
            <person name="Kale V."/>
            <person name="Holt S."/>
            <person name="Cochrane G."/>
            <person name="Meng A."/>
            <person name="Brown T."/>
            <person name="Cohen L."/>
        </authorList>
    </citation>
    <scope>NUCLEOTIDE SEQUENCE</scope>
    <source>
        <strain evidence="3">CCMP1594</strain>
    </source>
</reference>
<dbReference type="EMBL" id="HBJA01149660">
    <property type="protein sequence ID" value="CAE0840826.1"/>
    <property type="molecule type" value="Transcribed_RNA"/>
</dbReference>
<feature type="region of interest" description="Disordered" evidence="2">
    <location>
        <begin position="130"/>
        <end position="162"/>
    </location>
</feature>